<organism evidence="1 2">
    <name type="scientific">Ructibacterium gallinarum</name>
    <dbReference type="NCBI Taxonomy" id="2779355"/>
    <lineage>
        <taxon>Bacteria</taxon>
        <taxon>Bacillati</taxon>
        <taxon>Bacillota</taxon>
        <taxon>Clostridia</taxon>
        <taxon>Eubacteriales</taxon>
        <taxon>Oscillospiraceae</taxon>
        <taxon>Ructibacterium</taxon>
    </lineage>
</organism>
<evidence type="ECO:0000313" key="1">
    <source>
        <dbReference type="EMBL" id="MBE5040937.1"/>
    </source>
</evidence>
<proteinExistence type="predicted"/>
<dbReference type="Proteomes" id="UP000806542">
    <property type="component" value="Unassembled WGS sequence"/>
</dbReference>
<evidence type="ECO:0000313" key="2">
    <source>
        <dbReference type="Proteomes" id="UP000806542"/>
    </source>
</evidence>
<accession>A0A9D5M7F3</accession>
<dbReference type="EMBL" id="JADCKB010000027">
    <property type="protein sequence ID" value="MBE5040937.1"/>
    <property type="molecule type" value="Genomic_DNA"/>
</dbReference>
<comment type="caution">
    <text evidence="1">The sequence shown here is derived from an EMBL/GenBank/DDBJ whole genome shotgun (WGS) entry which is preliminary data.</text>
</comment>
<name>A0A9D5M7F3_9FIRM</name>
<dbReference type="AlphaFoldDB" id="A0A9D5M7F3"/>
<protein>
    <submittedName>
        <fullName evidence="1">Uncharacterized protein</fullName>
    </submittedName>
</protein>
<reference evidence="1" key="1">
    <citation type="submission" date="2020-10" db="EMBL/GenBank/DDBJ databases">
        <title>ChiBAC.</title>
        <authorList>
            <person name="Zenner C."/>
            <person name="Hitch T.C.A."/>
            <person name="Clavel T."/>
        </authorList>
    </citation>
    <scope>NUCLEOTIDE SEQUENCE</scope>
    <source>
        <strain evidence="1">DSM 107454</strain>
    </source>
</reference>
<sequence length="1119" mass="123619">MKKTGIIFLIIFSFLLTCLNMNPAFGELLISNGSQGLAMYTEDGISYLRLETEQKASGDESKVTEHINTSGTFYVDLQLRIPEESTAALSVFLQLQHATTTNGQVDWIMVAQARDGSWSINNNGKGSMAFQVMEGIMPTTWYTMRIIFEKGEDGYYHVIWNRLVSGIYQELGRFDLLDGNVTAIDSDIYLKQQAMSGDFGTGVKAVCDIAQFSVKSGDPSEDNSQIEQAVGSMELFGDVKSDAKRDTYALLYDLGMIQIYEDGTVREEEYLTRGNEALALSVLYGLDTASYQAMDSPYQDIPATDPQKGACLAAEAAGLLTTNNPGMFGIADPVSWEELITHLLNVLGYKDMLDDTDAGIQEYVSQARKIDLLRGVDFPADASAFVTRGEAAAILSSAIHIEPMKMIAMGEQNQYQILKDTNALEENANIYQKRGVLDANAKTGLLVYDPGLKENEVTIDGERYSAGSSNAADFLGQEVQFYYRYDEASGVRTILHIQTEKQVRIKEFTNRDIIQISSTEILVQEETRTKSYPYSSATHIVYNYKLAGSIASLSQLIGNLEEFNGRIIWICNSSGAADTLLIEQYKNIMLDGYNRAEQMLYNQYGENMVLPENEADVYCQKSNGKAAKLDDLKRGDLLSVLVSRPNANGKQIVTIIQNTESVSGAEVESLQGDGNNQTIKLNGRLYYIAPELRSAARPAMSPNDEDTDEMRQKASQWAYSAGTAAEFLLDAMGNVAGIRNRIVTEIGFIVKMAKRDDGFGVYNTKLKIFTSDGDMFEGSLKDRIIIDGVRYQDLSKASQYLADIKAASTVIRFRRTPEGKISLMDTYQTQTGGTNDCLVRLISGKHDWMRQSLSVMGNKIAIVGAYNFLIPHVGSSLYEDDTMFQNKKLEDYLMYDAYSSTGSGVVMDQNAVVSGIGAADILVQYYRNSDPQWDTFLIKDVMHGIDENGEETTMITAFVNGGGEQSYQLGKDVNYNYKLAPLLERGVIINPAYNAKGEIMDNIGRLYNGAGSYALVNSKGEAITQAADGSEISSNLNNTDSTGDLEYRNILGDIIQMMDQHLVIRLTNGNYEVINIGTAPVFVVDEKNIYAGTIGDLAKGKRIFVTMGKSQVKMLVIYE</sequence>
<keyword evidence="2" id="KW-1185">Reference proteome</keyword>
<gene>
    <name evidence="1" type="ORF">INF28_10745</name>
</gene>